<proteinExistence type="inferred from homology"/>
<dbReference type="PANTHER" id="PTHR30008:SF0">
    <property type="entry name" value="EXODEOXYRIBONUCLEASE 7 LARGE SUBUNIT"/>
    <property type="match status" value="1"/>
</dbReference>
<evidence type="ECO:0000259" key="8">
    <source>
        <dbReference type="Pfam" id="PF13742"/>
    </source>
</evidence>
<name>A0A386H4C2_9CLOT</name>
<dbReference type="HAMAP" id="MF_00378">
    <property type="entry name" value="Exonuc_7_L"/>
    <property type="match status" value="1"/>
</dbReference>
<feature type="domain" description="OB-fold nucleic acid binding" evidence="8">
    <location>
        <begin position="6"/>
        <end position="101"/>
    </location>
</feature>
<dbReference type="Pfam" id="PF13742">
    <property type="entry name" value="tRNA_anti_2"/>
    <property type="match status" value="1"/>
</dbReference>
<organism evidence="9 10">
    <name type="scientific">Clostridium fermenticellae</name>
    <dbReference type="NCBI Taxonomy" id="2068654"/>
    <lineage>
        <taxon>Bacteria</taxon>
        <taxon>Bacillati</taxon>
        <taxon>Bacillota</taxon>
        <taxon>Clostridia</taxon>
        <taxon>Eubacteriales</taxon>
        <taxon>Clostridiaceae</taxon>
        <taxon>Clostridium</taxon>
    </lineage>
</organism>
<evidence type="ECO:0000256" key="6">
    <source>
        <dbReference type="RuleBase" id="RU004355"/>
    </source>
</evidence>
<dbReference type="PANTHER" id="PTHR30008">
    <property type="entry name" value="EXODEOXYRIBONUCLEASE 7 LARGE SUBUNIT"/>
    <property type="match status" value="1"/>
</dbReference>
<comment type="function">
    <text evidence="5">Bidirectionally degrades single-stranded DNA into large acid-insoluble oligonucleotides, which are then degraded further into small acid-soluble oligonucleotides.</text>
</comment>
<evidence type="ECO:0000256" key="1">
    <source>
        <dbReference type="ARBA" id="ARBA00022490"/>
    </source>
</evidence>
<dbReference type="EC" id="3.1.11.6" evidence="5"/>
<dbReference type="CDD" id="cd04489">
    <property type="entry name" value="ExoVII_LU_OBF"/>
    <property type="match status" value="1"/>
</dbReference>
<protein>
    <recommendedName>
        <fullName evidence="5">Exodeoxyribonuclease 7 large subunit</fullName>
        <ecNumber evidence="5">3.1.11.6</ecNumber>
    </recommendedName>
    <alternativeName>
        <fullName evidence="5">Exodeoxyribonuclease VII large subunit</fullName>
        <shortName evidence="5">Exonuclease VII large subunit</shortName>
    </alternativeName>
</protein>
<gene>
    <name evidence="5" type="primary">xseA</name>
    <name evidence="9" type="ORF">D4Z93_08645</name>
</gene>
<dbReference type="InterPro" id="IPR025824">
    <property type="entry name" value="OB-fold_nuc-bd_dom"/>
</dbReference>
<dbReference type="RefSeq" id="WP_119972575.1">
    <property type="nucleotide sequence ID" value="NZ_CP032416.1"/>
</dbReference>
<feature type="domain" description="Exonuclease VII large subunit C-terminal" evidence="7">
    <location>
        <begin position="124"/>
        <end position="322"/>
    </location>
</feature>
<evidence type="ECO:0000259" key="7">
    <source>
        <dbReference type="Pfam" id="PF02601"/>
    </source>
</evidence>
<comment type="similarity">
    <text evidence="5 6">Belongs to the XseA family.</text>
</comment>
<dbReference type="GO" id="GO:0005737">
    <property type="term" value="C:cytoplasm"/>
    <property type="evidence" value="ECO:0007669"/>
    <property type="project" value="UniProtKB-SubCell"/>
</dbReference>
<dbReference type="Proteomes" id="UP000266301">
    <property type="component" value="Chromosome"/>
</dbReference>
<evidence type="ECO:0000256" key="4">
    <source>
        <dbReference type="ARBA" id="ARBA00022839"/>
    </source>
</evidence>
<sequence>MYIKTLTVSNLNSYLKKVLDNDFILANLCIKGEIYNLKFHSSGHIYFSLKDEYSKINCVMFKDSADTLNFVPENGMKVIVKGKVSVYKKEGVYQLYCNEMQREGIGELYVAFEKLKNKLSEEGLFEETHKKSIPLYSRNIGVITSPTGAAIQDIINVASRRNNKISIKLYPSLVQGKEAVKNLIEGINRLNSIDDIDVIIIARGGGSIEDLWCFNDELLARAIYNSSKPVVTGIGHEIDYTIADFVSDRRAPTPSAAAEIVVFDLNEFYNKLFSLKDFLYTKINSRLNNESNNLQITLKQLNSNSPLIYIANQYNNLDRFYELLNIKVNSRIKQEDKKLQHMKELLSVNNPLNILKKGYAVIEDKDKNIITNINTLSNTKEVSITLKDGSKSFILQSDID</sequence>
<keyword evidence="10" id="KW-1185">Reference proteome</keyword>
<comment type="subcellular location">
    <subcellularLocation>
        <location evidence="5 6">Cytoplasm</location>
    </subcellularLocation>
</comment>
<keyword evidence="2 5" id="KW-0540">Nuclease</keyword>
<dbReference type="GO" id="GO:0003676">
    <property type="term" value="F:nucleic acid binding"/>
    <property type="evidence" value="ECO:0007669"/>
    <property type="project" value="InterPro"/>
</dbReference>
<dbReference type="EMBL" id="CP032416">
    <property type="protein sequence ID" value="AYD40591.1"/>
    <property type="molecule type" value="Genomic_DNA"/>
</dbReference>
<dbReference type="InterPro" id="IPR003753">
    <property type="entry name" value="Exonuc_VII_L"/>
</dbReference>
<dbReference type="KEGG" id="cfer:D4Z93_08645"/>
<accession>A0A386H4C2</accession>
<dbReference type="GO" id="GO:0009318">
    <property type="term" value="C:exodeoxyribonuclease VII complex"/>
    <property type="evidence" value="ECO:0007669"/>
    <property type="project" value="UniProtKB-UniRule"/>
</dbReference>
<keyword evidence="4 5" id="KW-0269">Exonuclease</keyword>
<keyword evidence="3 5" id="KW-0378">Hydrolase</keyword>
<evidence type="ECO:0000256" key="3">
    <source>
        <dbReference type="ARBA" id="ARBA00022801"/>
    </source>
</evidence>
<dbReference type="InterPro" id="IPR020579">
    <property type="entry name" value="Exonuc_VII_lsu_C"/>
</dbReference>
<dbReference type="OrthoDB" id="9802795at2"/>
<dbReference type="GO" id="GO:0006308">
    <property type="term" value="P:DNA catabolic process"/>
    <property type="evidence" value="ECO:0007669"/>
    <property type="project" value="UniProtKB-UniRule"/>
</dbReference>
<dbReference type="Pfam" id="PF02601">
    <property type="entry name" value="Exonuc_VII_L"/>
    <property type="match status" value="1"/>
</dbReference>
<dbReference type="GO" id="GO:0008855">
    <property type="term" value="F:exodeoxyribonuclease VII activity"/>
    <property type="evidence" value="ECO:0007669"/>
    <property type="project" value="UniProtKB-UniRule"/>
</dbReference>
<comment type="catalytic activity">
    <reaction evidence="5 6">
        <text>Exonucleolytic cleavage in either 5'- to 3'- or 3'- to 5'-direction to yield nucleoside 5'-phosphates.</text>
        <dbReference type="EC" id="3.1.11.6"/>
    </reaction>
</comment>
<evidence type="ECO:0000313" key="10">
    <source>
        <dbReference type="Proteomes" id="UP000266301"/>
    </source>
</evidence>
<reference evidence="9 10" key="1">
    <citation type="journal article" date="2019" name="Int. J. Syst. Evol. Microbiol.">
        <title>Clostridium fermenticellae sp. nov., isolated from the mud in a fermentation cellar for the production of the Chinese liquor, baijiu.</title>
        <authorList>
            <person name="Xu P.X."/>
            <person name="Chai L.J."/>
            <person name="Qiu T."/>
            <person name="Zhang X.J."/>
            <person name="Lu Z.M."/>
            <person name="Xiao C."/>
            <person name="Wang S.T."/>
            <person name="Shen C.H."/>
            <person name="Shi J.S."/>
            <person name="Xu Z.H."/>
        </authorList>
    </citation>
    <scope>NUCLEOTIDE SEQUENCE [LARGE SCALE GENOMIC DNA]</scope>
    <source>
        <strain evidence="9 10">JN500901</strain>
    </source>
</reference>
<evidence type="ECO:0000256" key="2">
    <source>
        <dbReference type="ARBA" id="ARBA00022722"/>
    </source>
</evidence>
<evidence type="ECO:0000313" key="9">
    <source>
        <dbReference type="EMBL" id="AYD40591.1"/>
    </source>
</evidence>
<keyword evidence="1 5" id="KW-0963">Cytoplasm</keyword>
<dbReference type="AlphaFoldDB" id="A0A386H4C2"/>
<dbReference type="NCBIfam" id="TIGR00237">
    <property type="entry name" value="xseA"/>
    <property type="match status" value="1"/>
</dbReference>
<comment type="subunit">
    <text evidence="5">Heterooligomer composed of large and small subunits.</text>
</comment>
<evidence type="ECO:0000256" key="5">
    <source>
        <dbReference type="HAMAP-Rule" id="MF_00378"/>
    </source>
</evidence>